<reference evidence="2" key="1">
    <citation type="submission" date="2021-01" db="EMBL/GenBank/DDBJ databases">
        <authorList>
            <person name="Corre E."/>
            <person name="Pelletier E."/>
            <person name="Niang G."/>
            <person name="Scheremetjew M."/>
            <person name="Finn R."/>
            <person name="Kale V."/>
            <person name="Holt S."/>
            <person name="Cochrane G."/>
            <person name="Meng A."/>
            <person name="Brown T."/>
            <person name="Cohen L."/>
        </authorList>
    </citation>
    <scope>NUCLEOTIDE SEQUENCE</scope>
    <source>
        <strain evidence="2">CCMP3105</strain>
    </source>
</reference>
<evidence type="ECO:0000313" key="2">
    <source>
        <dbReference type="EMBL" id="CAE4655587.1"/>
    </source>
</evidence>
<name>A0A7S4SVR6_9DINO</name>
<gene>
    <name evidence="2" type="ORF">AMON00008_LOCUS56287</name>
</gene>
<feature type="region of interest" description="Disordered" evidence="1">
    <location>
        <begin position="275"/>
        <end position="306"/>
    </location>
</feature>
<proteinExistence type="predicted"/>
<sequence>MGGLHRKVSAIDVLAQSVGRDRLVDEAESQHKRIHGGAAVIGTGDMPTVEEQDGALLEELVEVDCGCCMLSLRSGGPALPGLACLDIRLNNTMRRNLEWLFQRLITVLSLGIDFVVTYDFRSQPPAPTFTQALAEFWKEHEDQCAQRLKSTALLVKDSIFDTAMQRPIGGFIQACALGCPFLVCHGQAAAQEFFQAGASKASQTQEIAGLPFVSVVDVQEAPQPATARPGLLEAGAASCIASLAPLRPRSPLGGAYQDAHTFHMLPNGDVRVIQSPPGDVVLQGGSWHQQGEGKRPPRQGAADSSAALASNGASVVAALKFACPRDQLQQLIGAHFHLGELVIDAEIESASRSQSKRSGACSTSGRGCGRWTGRHTGSESRCLAGFNSLVAKLISHITPLLEDVLSPSSPL</sequence>
<protein>
    <submittedName>
        <fullName evidence="2">Uncharacterized protein</fullName>
    </submittedName>
</protein>
<evidence type="ECO:0000256" key="1">
    <source>
        <dbReference type="SAM" id="MobiDB-lite"/>
    </source>
</evidence>
<accession>A0A7S4SVR6</accession>
<organism evidence="2">
    <name type="scientific">Alexandrium monilatum</name>
    <dbReference type="NCBI Taxonomy" id="311494"/>
    <lineage>
        <taxon>Eukaryota</taxon>
        <taxon>Sar</taxon>
        <taxon>Alveolata</taxon>
        <taxon>Dinophyceae</taxon>
        <taxon>Gonyaulacales</taxon>
        <taxon>Pyrocystaceae</taxon>
        <taxon>Alexandrium</taxon>
    </lineage>
</organism>
<dbReference type="AlphaFoldDB" id="A0A7S4SVR6"/>
<dbReference type="EMBL" id="HBNR01078943">
    <property type="protein sequence ID" value="CAE4655587.1"/>
    <property type="molecule type" value="Transcribed_RNA"/>
</dbReference>